<evidence type="ECO:0000313" key="2">
    <source>
        <dbReference type="EMBL" id="KAJ8884472.1"/>
    </source>
</evidence>
<feature type="region of interest" description="Disordered" evidence="1">
    <location>
        <begin position="266"/>
        <end position="287"/>
    </location>
</feature>
<gene>
    <name evidence="2" type="ORF">PR048_016329</name>
</gene>
<organism evidence="2 3">
    <name type="scientific">Dryococelus australis</name>
    <dbReference type="NCBI Taxonomy" id="614101"/>
    <lineage>
        <taxon>Eukaryota</taxon>
        <taxon>Metazoa</taxon>
        <taxon>Ecdysozoa</taxon>
        <taxon>Arthropoda</taxon>
        <taxon>Hexapoda</taxon>
        <taxon>Insecta</taxon>
        <taxon>Pterygota</taxon>
        <taxon>Neoptera</taxon>
        <taxon>Polyneoptera</taxon>
        <taxon>Phasmatodea</taxon>
        <taxon>Verophasmatodea</taxon>
        <taxon>Anareolatae</taxon>
        <taxon>Phasmatidae</taxon>
        <taxon>Eurycanthinae</taxon>
        <taxon>Dryococelus</taxon>
    </lineage>
</organism>
<feature type="compositionally biased region" description="Polar residues" evidence="1">
    <location>
        <begin position="267"/>
        <end position="283"/>
    </location>
</feature>
<protein>
    <submittedName>
        <fullName evidence="2">Uncharacterized protein</fullName>
    </submittedName>
</protein>
<accession>A0ABQ9HJF0</accession>
<dbReference type="Proteomes" id="UP001159363">
    <property type="component" value="Chromosome 4"/>
</dbReference>
<dbReference type="EMBL" id="JARBHB010000005">
    <property type="protein sequence ID" value="KAJ8884472.1"/>
    <property type="molecule type" value="Genomic_DNA"/>
</dbReference>
<evidence type="ECO:0000256" key="1">
    <source>
        <dbReference type="SAM" id="MobiDB-lite"/>
    </source>
</evidence>
<proteinExistence type="predicted"/>
<evidence type="ECO:0000313" key="3">
    <source>
        <dbReference type="Proteomes" id="UP001159363"/>
    </source>
</evidence>
<sequence>MPLVHGLYYRFPPPLYSGAAPYSLRFARIGSQDLVLKVEPFGGCGVVRQPAATTPVCDPLTVGMGSQHDGVARDIELLVGDVFADPETARREYDARQRLSRRRCEIWNYFPSIVTNFTGRMSRSAPIEIYAGRDSDYFLSLPNIAPKHQRISPAGGTIFGRLTPSRIYITLGKHSTGSVSGPKLRITVLKMRLGMPLVASCETFSLQQHYEQNTRSSDRFFCHYLPHQTCYELSVHLQLLEFEDFAQYQQHTVCLGSTSLLPIESPSRGNSLSSGNSPQSGQSMKWGKSLPSEAIHAERAFTSNGESLPNGEFLLRKEPSIAIIRVDGLVHCSYQFNRSCYRQEVVLGRVYLGWSQSWVESVLGGVSLGWSHSWVNIGLSLSWVVSLRSSHSWVSIELSLSCVENPEDANFQDEEVSVQTVCHYAEFVLEWPANISQQGERKLSFPYPLWNLFELLGNLAKCKASKLNAEGVAVPLDTEGIAVTLEARGIAVASEARGITVAMDVEGIAVALKATSIAVALSIEGIAVAVNAECVAVVSEAGRVAVPLDVEDVAVGLVTAYVNIPALDVVGLVSADINILALYVEGNCS</sequence>
<keyword evidence="3" id="KW-1185">Reference proteome</keyword>
<reference evidence="2 3" key="1">
    <citation type="submission" date="2023-02" db="EMBL/GenBank/DDBJ databases">
        <title>LHISI_Scaffold_Assembly.</title>
        <authorList>
            <person name="Stuart O.P."/>
            <person name="Cleave R."/>
            <person name="Magrath M.J.L."/>
            <person name="Mikheyev A.S."/>
        </authorList>
    </citation>
    <scope>NUCLEOTIDE SEQUENCE [LARGE SCALE GENOMIC DNA]</scope>
    <source>
        <strain evidence="2">Daus_M_001</strain>
        <tissue evidence="2">Leg muscle</tissue>
    </source>
</reference>
<comment type="caution">
    <text evidence="2">The sequence shown here is derived from an EMBL/GenBank/DDBJ whole genome shotgun (WGS) entry which is preliminary data.</text>
</comment>
<name>A0ABQ9HJF0_9NEOP</name>